<dbReference type="GO" id="GO:0016787">
    <property type="term" value="F:hydrolase activity"/>
    <property type="evidence" value="ECO:0007669"/>
    <property type="project" value="InterPro"/>
</dbReference>
<organism evidence="2 3">
    <name type="scientific">Glacieibacterium frigidum</name>
    <dbReference type="NCBI Taxonomy" id="2593303"/>
    <lineage>
        <taxon>Bacteria</taxon>
        <taxon>Pseudomonadati</taxon>
        <taxon>Pseudomonadota</taxon>
        <taxon>Alphaproteobacteria</taxon>
        <taxon>Sphingomonadales</taxon>
        <taxon>Sphingosinicellaceae</taxon>
        <taxon>Glacieibacterium</taxon>
    </lineage>
</organism>
<dbReference type="AlphaFoldDB" id="A0A552UI81"/>
<reference evidence="2 3" key="1">
    <citation type="submission" date="2019-07" db="EMBL/GenBank/DDBJ databases">
        <title>Novel species isolated from glacier.</title>
        <authorList>
            <person name="Liu Q."/>
            <person name="Xin Y.-H."/>
        </authorList>
    </citation>
    <scope>NUCLEOTIDE SEQUENCE [LARGE SCALE GENOMIC DNA]</scope>
    <source>
        <strain evidence="2 3">LB1R16</strain>
    </source>
</reference>
<accession>A0A552UI81</accession>
<dbReference type="RefSeq" id="WP_144236629.1">
    <property type="nucleotide sequence ID" value="NZ_VJWA01000001.1"/>
</dbReference>
<proteinExistence type="predicted"/>
<dbReference type="OrthoDB" id="9780884at2"/>
<protein>
    <submittedName>
        <fullName evidence="2">Metallophosphoesterase</fullName>
    </submittedName>
</protein>
<dbReference type="InterPro" id="IPR029052">
    <property type="entry name" value="Metallo-depent_PP-like"/>
</dbReference>
<dbReference type="InterPro" id="IPR051158">
    <property type="entry name" value="Metallophosphoesterase_sf"/>
</dbReference>
<evidence type="ECO:0000313" key="2">
    <source>
        <dbReference type="EMBL" id="TRW17935.1"/>
    </source>
</evidence>
<dbReference type="Proteomes" id="UP000317894">
    <property type="component" value="Unassembled WGS sequence"/>
</dbReference>
<dbReference type="PANTHER" id="PTHR31302">
    <property type="entry name" value="TRANSMEMBRANE PROTEIN WITH METALLOPHOSPHOESTERASE DOMAIN-RELATED"/>
    <property type="match status" value="1"/>
</dbReference>
<evidence type="ECO:0000259" key="1">
    <source>
        <dbReference type="Pfam" id="PF00149"/>
    </source>
</evidence>
<dbReference type="CDD" id="cd07385">
    <property type="entry name" value="MPP_YkuE_C"/>
    <property type="match status" value="1"/>
</dbReference>
<comment type="caution">
    <text evidence="2">The sequence shown here is derived from an EMBL/GenBank/DDBJ whole genome shotgun (WGS) entry which is preliminary data.</text>
</comment>
<dbReference type="EMBL" id="VJWA01000001">
    <property type="protein sequence ID" value="TRW17935.1"/>
    <property type="molecule type" value="Genomic_DNA"/>
</dbReference>
<keyword evidence="3" id="KW-1185">Reference proteome</keyword>
<dbReference type="InterPro" id="IPR004843">
    <property type="entry name" value="Calcineurin-like_PHP"/>
</dbReference>
<evidence type="ECO:0000313" key="3">
    <source>
        <dbReference type="Proteomes" id="UP000317894"/>
    </source>
</evidence>
<dbReference type="SUPFAM" id="SSF56300">
    <property type="entry name" value="Metallo-dependent phosphatases"/>
    <property type="match status" value="1"/>
</dbReference>
<name>A0A552UI81_9SPHN</name>
<dbReference type="PANTHER" id="PTHR31302:SF0">
    <property type="entry name" value="TRANSMEMBRANE PROTEIN WITH METALLOPHOSPHOESTERASE DOMAIN"/>
    <property type="match status" value="1"/>
</dbReference>
<gene>
    <name evidence="2" type="ORF">FMM06_07365</name>
</gene>
<dbReference type="Gene3D" id="3.60.21.10">
    <property type="match status" value="1"/>
</dbReference>
<feature type="domain" description="Calcineurin-like phosphoesterase" evidence="1">
    <location>
        <begin position="50"/>
        <end position="213"/>
    </location>
</feature>
<dbReference type="Pfam" id="PF00149">
    <property type="entry name" value="Metallophos"/>
    <property type="match status" value="1"/>
</dbReference>
<sequence>MRGRLGILALLLAGLALAVVVIGYAQAVSEPRVVRYRVALADWPADAPPLRIVQMSDIHVAWPDMPATRLERIVAQVNALRPDIVVLTGDYQGGKIWDVHADRYDAAVAPLARLRARYGVYAVRGNHDGPRWTPFVFARTPITLLQNRWVAVGPITLAGMDDVTGPGEPYRRTRATVADAPAGRPIVLLAHEPDFFKWVPPSVDLVIAGHTHGGQIEVPLLRTHPYLDPYLETHRRGLFVERGQQLIVSSGIGTSVLPLRIGVPPEIVEITLGPA</sequence>